<dbReference type="PANTHER" id="PTHR46663">
    <property type="entry name" value="DIGUANYLATE CYCLASE DGCT-RELATED"/>
    <property type="match status" value="1"/>
</dbReference>
<dbReference type="PANTHER" id="PTHR46663:SF2">
    <property type="entry name" value="GGDEF DOMAIN-CONTAINING PROTEIN"/>
    <property type="match status" value="1"/>
</dbReference>
<name>A0A3P3ZPD2_9ZZZZ</name>
<dbReference type="InterPro" id="IPR029787">
    <property type="entry name" value="Nucleotide_cyclase"/>
</dbReference>
<dbReference type="InterPro" id="IPR000160">
    <property type="entry name" value="GGDEF_dom"/>
</dbReference>
<protein>
    <recommendedName>
        <fullName evidence="1">GGDEF domain-containing protein</fullName>
    </recommendedName>
</protein>
<dbReference type="InterPro" id="IPR043128">
    <property type="entry name" value="Rev_trsase/Diguanyl_cyclase"/>
</dbReference>
<dbReference type="AlphaFoldDB" id="A0A3P3ZPD2"/>
<dbReference type="Pfam" id="PF00990">
    <property type="entry name" value="GGDEF"/>
    <property type="match status" value="1"/>
</dbReference>
<sequence>MELQGHPIMLSASIGIAFYPDHGTNPQDLLKHADLALYEAKREGKGCFRSLVTP</sequence>
<proteinExistence type="predicted"/>
<gene>
    <name evidence="2" type="ORF">CARN8_3750001</name>
</gene>
<evidence type="ECO:0000259" key="1">
    <source>
        <dbReference type="PROSITE" id="PS50887"/>
    </source>
</evidence>
<evidence type="ECO:0000313" key="2">
    <source>
        <dbReference type="EMBL" id="VAY88711.1"/>
    </source>
</evidence>
<dbReference type="PROSITE" id="PS50887">
    <property type="entry name" value="GGDEF"/>
    <property type="match status" value="1"/>
</dbReference>
<feature type="domain" description="GGDEF" evidence="1">
    <location>
        <begin position="1"/>
        <end position="53"/>
    </location>
</feature>
<reference evidence="2" key="1">
    <citation type="submission" date="2018-10" db="EMBL/GenBank/DDBJ databases">
        <authorList>
            <person name="Plewniak F."/>
        </authorList>
    </citation>
    <scope>NUCLEOTIDE SEQUENCE</scope>
</reference>
<dbReference type="Gene3D" id="3.30.70.270">
    <property type="match status" value="1"/>
</dbReference>
<accession>A0A3P3ZPD2</accession>
<dbReference type="EMBL" id="UOYP01000307">
    <property type="protein sequence ID" value="VAY88711.1"/>
    <property type="molecule type" value="Genomic_DNA"/>
</dbReference>
<organism evidence="2">
    <name type="scientific">mine drainage metagenome</name>
    <dbReference type="NCBI Taxonomy" id="410659"/>
    <lineage>
        <taxon>unclassified sequences</taxon>
        <taxon>metagenomes</taxon>
        <taxon>ecological metagenomes</taxon>
    </lineage>
</organism>
<dbReference type="SUPFAM" id="SSF55073">
    <property type="entry name" value="Nucleotide cyclase"/>
    <property type="match status" value="1"/>
</dbReference>
<dbReference type="InterPro" id="IPR052163">
    <property type="entry name" value="DGC-Regulatory_Protein"/>
</dbReference>